<proteinExistence type="predicted"/>
<dbReference type="InterPro" id="IPR009057">
    <property type="entry name" value="Homeodomain-like_sf"/>
</dbReference>
<keyword evidence="4" id="KW-1185">Reference proteome</keyword>
<dbReference type="EMBL" id="JASMQC010000029">
    <property type="protein sequence ID" value="KAK1932476.1"/>
    <property type="molecule type" value="Genomic_DNA"/>
</dbReference>
<keyword evidence="1" id="KW-1133">Transmembrane helix</keyword>
<name>A0AAD9G5Z9_9STRA</name>
<dbReference type="NCBIfam" id="NF033545">
    <property type="entry name" value="transpos_IS630"/>
    <property type="match status" value="1"/>
</dbReference>
<keyword evidence="1" id="KW-0812">Transmembrane</keyword>
<evidence type="ECO:0000313" key="3">
    <source>
        <dbReference type="EMBL" id="KAK1932476.1"/>
    </source>
</evidence>
<protein>
    <recommendedName>
        <fullName evidence="2">Tc1-like transposase DDE domain-containing protein</fullName>
    </recommendedName>
</protein>
<reference evidence="3" key="1">
    <citation type="submission" date="2023-08" db="EMBL/GenBank/DDBJ databases">
        <title>Reference Genome Resource for the Citrus Pathogen Phytophthora citrophthora.</title>
        <authorList>
            <person name="Moller H."/>
            <person name="Coetzee B."/>
            <person name="Rose L.J."/>
            <person name="Van Niekerk J.M."/>
        </authorList>
    </citation>
    <scope>NUCLEOTIDE SEQUENCE</scope>
    <source>
        <strain evidence="3">STE-U-9442</strain>
    </source>
</reference>
<evidence type="ECO:0000259" key="2">
    <source>
        <dbReference type="Pfam" id="PF13358"/>
    </source>
</evidence>
<evidence type="ECO:0000313" key="4">
    <source>
        <dbReference type="Proteomes" id="UP001259832"/>
    </source>
</evidence>
<comment type="caution">
    <text evidence="3">The sequence shown here is derived from an EMBL/GenBank/DDBJ whole genome shotgun (WGS) entry which is preliminary data.</text>
</comment>
<feature type="transmembrane region" description="Helical" evidence="1">
    <location>
        <begin position="259"/>
        <end position="281"/>
    </location>
</feature>
<dbReference type="PANTHER" id="PTHR46564">
    <property type="entry name" value="TRANSPOSASE"/>
    <property type="match status" value="1"/>
</dbReference>
<dbReference type="AlphaFoldDB" id="A0AAD9G5Z9"/>
<evidence type="ECO:0000256" key="1">
    <source>
        <dbReference type="SAM" id="Phobius"/>
    </source>
</evidence>
<dbReference type="Gene3D" id="3.30.420.10">
    <property type="entry name" value="Ribonuclease H-like superfamily/Ribonuclease H"/>
    <property type="match status" value="1"/>
</dbReference>
<sequence>MEKVVTKQHAHPNTVLHCLYGFYCLGYSQKELAHIYNKDVKTLGNWIHVYEPSGTFERAQTVAPSRFSAAHRQWLCKFFDDQPLAYVDEAQDAFKATHCMTISKSSVWRIIHECGLTRKVLERRAMHIKERGVSHFVEELSHVDWNHHNVVFLDEVSFDNRKMIRKRGHTPKGQTVAVRGDFQRKPRVSALAFIVVNGLLDFYDTDSTFDCVEFVKCCMDFAYATNKGVRQYPGAHSVWIMDGAAIHRHPEIVRFLRSIGVVVIFLPAYCPFFNLIEYLFVYIKKTFQRHYNETRGRDLLPFVVKTFQRFENFNIARVFEHCGWKFQGHFDPTGPMLNEKRRVPDINYVTVQLTEDEEDLRFTQRRVSL</sequence>
<accession>A0AAD9G5Z9</accession>
<dbReference type="SUPFAM" id="SSF46689">
    <property type="entry name" value="Homeodomain-like"/>
    <property type="match status" value="1"/>
</dbReference>
<feature type="domain" description="Tc1-like transposase DDE" evidence="2">
    <location>
        <begin position="150"/>
        <end position="290"/>
    </location>
</feature>
<dbReference type="GO" id="GO:0003676">
    <property type="term" value="F:nucleic acid binding"/>
    <property type="evidence" value="ECO:0007669"/>
    <property type="project" value="InterPro"/>
</dbReference>
<dbReference type="Proteomes" id="UP001259832">
    <property type="component" value="Unassembled WGS sequence"/>
</dbReference>
<organism evidence="3 4">
    <name type="scientific">Phytophthora citrophthora</name>
    <dbReference type="NCBI Taxonomy" id="4793"/>
    <lineage>
        <taxon>Eukaryota</taxon>
        <taxon>Sar</taxon>
        <taxon>Stramenopiles</taxon>
        <taxon>Oomycota</taxon>
        <taxon>Peronosporomycetes</taxon>
        <taxon>Peronosporales</taxon>
        <taxon>Peronosporaceae</taxon>
        <taxon>Phytophthora</taxon>
    </lineage>
</organism>
<dbReference type="PANTHER" id="PTHR46564:SF1">
    <property type="entry name" value="TRANSPOSASE"/>
    <property type="match status" value="1"/>
</dbReference>
<dbReference type="InterPro" id="IPR047655">
    <property type="entry name" value="Transpos_IS630-like"/>
</dbReference>
<dbReference type="InterPro" id="IPR038717">
    <property type="entry name" value="Tc1-like_DDE_dom"/>
</dbReference>
<keyword evidence="1" id="KW-0472">Membrane</keyword>
<dbReference type="Pfam" id="PF13358">
    <property type="entry name" value="DDE_3"/>
    <property type="match status" value="1"/>
</dbReference>
<gene>
    <name evidence="3" type="ORF">P3T76_012060</name>
</gene>
<dbReference type="InterPro" id="IPR036397">
    <property type="entry name" value="RNaseH_sf"/>
</dbReference>